<dbReference type="PANTHER" id="PTHR40254">
    <property type="entry name" value="BLR0577 PROTEIN"/>
    <property type="match status" value="1"/>
</dbReference>
<feature type="domain" description="FAD-dependent urate hydroxylase HpyO/Asp monooxygenase CreE-like FAD/NAD(P)-binding" evidence="1">
    <location>
        <begin position="4"/>
        <end position="164"/>
    </location>
</feature>
<evidence type="ECO:0000313" key="2">
    <source>
        <dbReference type="EMBL" id="MBB4145093.1"/>
    </source>
</evidence>
<reference evidence="2 3" key="1">
    <citation type="submission" date="2020-08" db="EMBL/GenBank/DDBJ databases">
        <title>Genomic Encyclopedia of Type Strains, Phase IV (KMG-IV): sequencing the most valuable type-strain genomes for metagenomic binning, comparative biology and taxonomic classification.</title>
        <authorList>
            <person name="Goeker M."/>
        </authorList>
    </citation>
    <scope>NUCLEOTIDE SEQUENCE [LARGE SCALE GENOMIC DNA]</scope>
    <source>
        <strain evidence="2 3">DSM 29514</strain>
    </source>
</reference>
<gene>
    <name evidence="2" type="ORF">GGQ72_003655</name>
</gene>
<evidence type="ECO:0000259" key="1">
    <source>
        <dbReference type="Pfam" id="PF13454"/>
    </source>
</evidence>
<protein>
    <submittedName>
        <fullName evidence="2">Putative NAD(P)/FAD-binding protein YdhS</fullName>
    </submittedName>
</protein>
<dbReference type="InterPro" id="IPR052189">
    <property type="entry name" value="L-asp_N-monooxygenase_NS-form"/>
</dbReference>
<dbReference type="PANTHER" id="PTHR40254:SF1">
    <property type="entry name" value="BLR0577 PROTEIN"/>
    <property type="match status" value="1"/>
</dbReference>
<proteinExistence type="predicted"/>
<dbReference type="EMBL" id="JACIEC010000005">
    <property type="protein sequence ID" value="MBB4145093.1"/>
    <property type="molecule type" value="Genomic_DNA"/>
</dbReference>
<dbReference type="InterPro" id="IPR036188">
    <property type="entry name" value="FAD/NAD-bd_sf"/>
</dbReference>
<dbReference type="RefSeq" id="WP_165131023.1">
    <property type="nucleotide sequence ID" value="NZ_CP049249.1"/>
</dbReference>
<dbReference type="Proteomes" id="UP000519897">
    <property type="component" value="Unassembled WGS sequence"/>
</dbReference>
<organism evidence="2 3">
    <name type="scientific">Rhizobium rhizoryzae</name>
    <dbReference type="NCBI Taxonomy" id="451876"/>
    <lineage>
        <taxon>Bacteria</taxon>
        <taxon>Pseudomonadati</taxon>
        <taxon>Pseudomonadota</taxon>
        <taxon>Alphaproteobacteria</taxon>
        <taxon>Hyphomicrobiales</taxon>
        <taxon>Rhizobiaceae</taxon>
        <taxon>Rhizobium/Agrobacterium group</taxon>
        <taxon>Rhizobium</taxon>
    </lineage>
</organism>
<dbReference type="Pfam" id="PF13454">
    <property type="entry name" value="NAD_binding_9"/>
    <property type="match status" value="1"/>
</dbReference>
<dbReference type="InterPro" id="IPR038732">
    <property type="entry name" value="HpyO/CreE_NAD-binding"/>
</dbReference>
<name>A0A7W6PS16_9HYPH</name>
<dbReference type="SUPFAM" id="SSF51905">
    <property type="entry name" value="FAD/NAD(P)-binding domain"/>
    <property type="match status" value="1"/>
</dbReference>
<comment type="caution">
    <text evidence="2">The sequence shown here is derived from an EMBL/GenBank/DDBJ whole genome shotgun (WGS) entry which is preliminary data.</text>
</comment>
<keyword evidence="3" id="KW-1185">Reference proteome</keyword>
<sequence length="539" mass="60006">MKIAIVGLGPTGLYTFSELVHADTPMDITIYDEGEWAGAGTPYSRQGASRLMLANIASIEIPVLNGVSYLDWLKSCPPRILSDFGIEQEDLNERLFTPRLLIGCYYHDQLLTLQQQAEQRGYVVRLNEKTTIVDIAEKAGRLRIERSDGGVDEGFDRVIVATGHDFGEDKASSSYYPNPWCGLLSADVPAARIGIMGTSLSAIDACLAVVAQHGEFVEGDQGELTYRTDEQDLKVSFMSRNGILPEADFYCPIPYVSTTIMTECSLMACTSKPNVLDAIFDLFAKEITLADPAYAARVNLTDLDADSFPEAYFAERMGGDAFAYARKNLAEVERNKAAKRTIEWRYAILRMHEQVEKLVPFFPDSDLSRFERGLKRVFSDNYAAVPATSIRRLLALREANILDVVTLDDDYELIRSQTTTTIRSGEDSHVFNVFIDARGQKALRTEDFKFPSLRKILVEDDQDIPEVDDRFALISPSSLRKRVYLAALPYLMHDRPFVQGIVSSAEIGAKVAQDIVSNLDGVQIEDGREVALQEDVIAA</sequence>
<evidence type="ECO:0000313" key="3">
    <source>
        <dbReference type="Proteomes" id="UP000519897"/>
    </source>
</evidence>
<accession>A0A7W6PS16</accession>
<dbReference type="AlphaFoldDB" id="A0A7W6PS16"/>